<comment type="similarity">
    <text evidence="2">Belongs to the transketolase family.</text>
</comment>
<dbReference type="PROSITE" id="PS00801">
    <property type="entry name" value="TRANSKETOLASE_1"/>
    <property type="match status" value="1"/>
</dbReference>
<comment type="subunit">
    <text evidence="3">Homodimer.</text>
</comment>
<evidence type="ECO:0000256" key="12">
    <source>
        <dbReference type="PIRSR" id="PIRSR605478-2"/>
    </source>
</evidence>
<dbReference type="FunFam" id="3.40.50.970:FF:000003">
    <property type="entry name" value="Transketolase"/>
    <property type="match status" value="1"/>
</dbReference>
<evidence type="ECO:0000256" key="7">
    <source>
        <dbReference type="ARBA" id="ARBA00022842"/>
    </source>
</evidence>
<feature type="binding site" evidence="13">
    <location>
        <position position="360"/>
    </location>
    <ligand>
        <name>thiamine diphosphate</name>
        <dbReference type="ChEBI" id="CHEBI:58937"/>
    </ligand>
</feature>
<evidence type="ECO:0000256" key="15">
    <source>
        <dbReference type="PIRSR" id="PIRSR605478-5"/>
    </source>
</evidence>
<evidence type="ECO:0000256" key="16">
    <source>
        <dbReference type="SAM" id="MobiDB-lite"/>
    </source>
</evidence>
<dbReference type="GO" id="GO:0004802">
    <property type="term" value="F:transketolase activity"/>
    <property type="evidence" value="ECO:0007669"/>
    <property type="project" value="UniProtKB-EC"/>
</dbReference>
<feature type="binding site" evidence="14">
    <location>
        <position position="283"/>
    </location>
    <ligand>
        <name>Mg(2+)</name>
        <dbReference type="ChEBI" id="CHEBI:18420"/>
    </ligand>
</feature>
<dbReference type="Pfam" id="PF00456">
    <property type="entry name" value="Transketolase_N"/>
    <property type="match status" value="2"/>
</dbReference>
<feature type="binding site" evidence="13">
    <location>
        <begin position="212"/>
        <end position="214"/>
    </location>
    <ligand>
        <name>thiamine diphosphate</name>
        <dbReference type="ChEBI" id="CHEBI:58937"/>
    </ligand>
</feature>
<evidence type="ECO:0000313" key="18">
    <source>
        <dbReference type="EMBL" id="WVZ12363.1"/>
    </source>
</evidence>
<dbReference type="InterPro" id="IPR005478">
    <property type="entry name" value="Transketolase_bac-like"/>
</dbReference>
<dbReference type="InterPro" id="IPR009014">
    <property type="entry name" value="Transketo_C/PFOR_II"/>
</dbReference>
<feature type="binding site" evidence="12">
    <location>
        <position position="360"/>
    </location>
    <ligand>
        <name>substrate</name>
    </ligand>
</feature>
<feature type="binding site" evidence="12">
    <location>
        <position position="454"/>
    </location>
    <ligand>
        <name>substrate</name>
    </ligand>
</feature>
<dbReference type="Pfam" id="PF22613">
    <property type="entry name" value="Transketolase_C_1"/>
    <property type="match status" value="1"/>
</dbReference>
<comment type="cofactor">
    <cofactor evidence="13">
        <name>thiamine diphosphate</name>
        <dbReference type="ChEBI" id="CHEBI:58937"/>
    </cofactor>
    <text evidence="13">Binds 1 thiamine pyrophosphate per subunit. During the reaction, the substrate forms a covalent intermediate with the cofactor.</text>
</comment>
<dbReference type="InterPro" id="IPR029061">
    <property type="entry name" value="THDP-binding"/>
</dbReference>
<feature type="binding site" evidence="13">
    <location>
        <position position="254"/>
    </location>
    <ligand>
        <name>thiamine diphosphate</name>
        <dbReference type="ChEBI" id="CHEBI:58937"/>
    </ligand>
</feature>
<reference evidence="18 19" key="1">
    <citation type="journal article" date="2023" name="Life. Sci Alliance">
        <title>Evolutionary insights into 3D genome organization and epigenetic landscape of Vigna mungo.</title>
        <authorList>
            <person name="Junaid A."/>
            <person name="Singh B."/>
            <person name="Bhatia S."/>
        </authorList>
    </citation>
    <scope>NUCLEOTIDE SEQUENCE [LARGE SCALE GENOMIC DNA]</scope>
    <source>
        <strain evidence="18">Urdbean</strain>
    </source>
</reference>
<evidence type="ECO:0000313" key="19">
    <source>
        <dbReference type="Proteomes" id="UP001374535"/>
    </source>
</evidence>
<evidence type="ECO:0000256" key="10">
    <source>
        <dbReference type="ARBA" id="ARBA00053426"/>
    </source>
</evidence>
<dbReference type="InterPro" id="IPR005474">
    <property type="entry name" value="Transketolase_N"/>
</dbReference>
<feature type="binding site" evidence="13">
    <location>
        <position position="535"/>
    </location>
    <ligand>
        <name>thiamine diphosphate</name>
        <dbReference type="ChEBI" id="CHEBI:58937"/>
    </ligand>
</feature>
<dbReference type="PANTHER" id="PTHR43522">
    <property type="entry name" value="TRANSKETOLASE"/>
    <property type="match status" value="1"/>
</dbReference>
<dbReference type="InterPro" id="IPR033247">
    <property type="entry name" value="Transketolase_fam"/>
</dbReference>
<evidence type="ECO:0000256" key="14">
    <source>
        <dbReference type="PIRSR" id="PIRSR605478-4"/>
    </source>
</evidence>
<dbReference type="InterPro" id="IPR049557">
    <property type="entry name" value="Transketolase_CS"/>
</dbReference>
<dbReference type="GO" id="GO:0009570">
    <property type="term" value="C:chloroplast stroma"/>
    <property type="evidence" value="ECO:0007669"/>
    <property type="project" value="UniProtKB-ARBA"/>
</dbReference>
<dbReference type="CDD" id="cd02012">
    <property type="entry name" value="TPP_TK"/>
    <property type="match status" value="1"/>
</dbReference>
<evidence type="ECO:0000256" key="13">
    <source>
        <dbReference type="PIRSR" id="PIRSR605478-3"/>
    </source>
</evidence>
<dbReference type="FunFam" id="3.40.50.970:FF:000004">
    <property type="entry name" value="Transketolase"/>
    <property type="match status" value="1"/>
</dbReference>
<dbReference type="SMART" id="SM00861">
    <property type="entry name" value="Transket_pyr"/>
    <property type="match status" value="1"/>
</dbReference>
<dbReference type="PROSITE" id="PS00802">
    <property type="entry name" value="TRANSKETOLASE_2"/>
    <property type="match status" value="1"/>
</dbReference>
<keyword evidence="7 14" id="KW-0460">Magnesium</keyword>
<protein>
    <recommendedName>
        <fullName evidence="4">transketolase</fullName>
        <ecNumber evidence="4">2.2.1.1</ecNumber>
    </recommendedName>
</protein>
<dbReference type="GO" id="GO:0046872">
    <property type="term" value="F:metal ion binding"/>
    <property type="evidence" value="ECO:0007669"/>
    <property type="project" value="UniProtKB-KW"/>
</dbReference>
<proteinExistence type="inferred from homology"/>
<comment type="catalytic activity">
    <reaction evidence="9">
        <text>D-sedoheptulose 7-phosphate + D-glyceraldehyde 3-phosphate = aldehydo-D-ribose 5-phosphate + D-xylulose 5-phosphate</text>
        <dbReference type="Rhea" id="RHEA:10508"/>
        <dbReference type="ChEBI" id="CHEBI:57483"/>
        <dbReference type="ChEBI" id="CHEBI:57737"/>
        <dbReference type="ChEBI" id="CHEBI:58273"/>
        <dbReference type="ChEBI" id="CHEBI:59776"/>
        <dbReference type="EC" id="2.2.1.1"/>
    </reaction>
</comment>
<feature type="binding site" evidence="14">
    <location>
        <position position="285"/>
    </location>
    <ligand>
        <name>Mg(2+)</name>
        <dbReference type="ChEBI" id="CHEBI:18420"/>
    </ligand>
</feature>
<dbReference type="FunFam" id="3.40.50.920:FF:000003">
    <property type="entry name" value="Transketolase"/>
    <property type="match status" value="1"/>
</dbReference>
<feature type="site" description="Important for catalytic activity" evidence="15">
    <location>
        <position position="360"/>
    </location>
</feature>
<keyword evidence="5" id="KW-0808">Transferase</keyword>
<feature type="binding site" evidence="12">
    <location>
        <position position="571"/>
    </location>
    <ligand>
        <name>substrate</name>
    </ligand>
</feature>
<evidence type="ECO:0000256" key="3">
    <source>
        <dbReference type="ARBA" id="ARBA00011738"/>
    </source>
</evidence>
<feature type="region of interest" description="Disordered" evidence="16">
    <location>
        <begin position="1"/>
        <end position="44"/>
    </location>
</feature>
<comment type="function">
    <text evidence="10">Catalyzes the reversible transfer of a two-carbon ketol group from fructose-6-phosphate or sedoheptulose-7-phosphate to glyceraldehyde-3-phosphate to yield xylulose-5-phosphate and erythrose-4-phosphate or ribose-5-phosphate, respectively. Could act as a stress sensor involved in adaptation process.</text>
</comment>
<feature type="binding site" evidence="12">
    <location>
        <position position="559"/>
    </location>
    <ligand>
        <name>substrate</name>
    </ligand>
</feature>
<feature type="compositionally biased region" description="Low complexity" evidence="16">
    <location>
        <begin position="25"/>
        <end position="37"/>
    </location>
</feature>
<dbReference type="SUPFAM" id="SSF52518">
    <property type="entry name" value="Thiamin diphosphate-binding fold (THDP-binding)"/>
    <property type="match status" value="2"/>
</dbReference>
<name>A0AAQ3S0V3_VIGMU</name>
<feature type="compositionally biased region" description="Low complexity" evidence="16">
    <location>
        <begin position="1"/>
        <end position="14"/>
    </location>
</feature>
<dbReference type="AlphaFoldDB" id="A0AAQ3S0V3"/>
<feature type="binding site" evidence="12">
    <location>
        <position position="618"/>
    </location>
    <ligand>
        <name>substrate</name>
    </ligand>
</feature>
<feature type="binding site" evidence="12">
    <location>
        <position position="92"/>
    </location>
    <ligand>
        <name>substrate</name>
    </ligand>
</feature>
<comment type="cofactor">
    <cofactor evidence="14">
        <name>Mg(2+)</name>
        <dbReference type="ChEBI" id="CHEBI:18420"/>
    </cofactor>
    <text evidence="14">Binds 1 Mg(2+) ion per subunit. Can also utilize other divalent metal cations, such as Ca(2+), Mn(2+) and Co(2+).</text>
</comment>
<evidence type="ECO:0000256" key="1">
    <source>
        <dbReference type="ARBA" id="ARBA00001941"/>
    </source>
</evidence>
<keyword evidence="8 13" id="KW-0786">Thiamine pyrophosphate</keyword>
<dbReference type="InterPro" id="IPR055152">
    <property type="entry name" value="Transketolase-like_C_2"/>
</dbReference>
<organism evidence="18 19">
    <name type="scientific">Vigna mungo</name>
    <name type="common">Black gram</name>
    <name type="synonym">Phaseolus mungo</name>
    <dbReference type="NCBI Taxonomy" id="3915"/>
    <lineage>
        <taxon>Eukaryota</taxon>
        <taxon>Viridiplantae</taxon>
        <taxon>Streptophyta</taxon>
        <taxon>Embryophyta</taxon>
        <taxon>Tracheophyta</taxon>
        <taxon>Spermatophyta</taxon>
        <taxon>Magnoliopsida</taxon>
        <taxon>eudicotyledons</taxon>
        <taxon>Gunneridae</taxon>
        <taxon>Pentapetalae</taxon>
        <taxon>rosids</taxon>
        <taxon>fabids</taxon>
        <taxon>Fabales</taxon>
        <taxon>Fabaceae</taxon>
        <taxon>Papilionoideae</taxon>
        <taxon>50 kb inversion clade</taxon>
        <taxon>NPAAA clade</taxon>
        <taxon>indigoferoid/millettioid clade</taxon>
        <taxon>Phaseoleae</taxon>
        <taxon>Vigna</taxon>
    </lineage>
</organism>
<evidence type="ECO:0000256" key="8">
    <source>
        <dbReference type="ARBA" id="ARBA00023052"/>
    </source>
</evidence>
<feature type="binding site" evidence="12">
    <location>
        <position position="567"/>
    </location>
    <ligand>
        <name>substrate</name>
    </ligand>
</feature>
<dbReference type="NCBIfam" id="TIGR00232">
    <property type="entry name" value="tktlase_bact"/>
    <property type="match status" value="1"/>
</dbReference>
<dbReference type="InterPro" id="IPR020826">
    <property type="entry name" value="Transketolase_BS"/>
</dbReference>
<dbReference type="GO" id="GO:0006098">
    <property type="term" value="P:pentose-phosphate shunt"/>
    <property type="evidence" value="ECO:0007669"/>
    <property type="project" value="TreeGrafter"/>
</dbReference>
<dbReference type="Gene3D" id="3.40.50.920">
    <property type="match status" value="1"/>
</dbReference>
<feature type="site" description="Important for catalytic activity" evidence="15">
    <location>
        <position position="92"/>
    </location>
</feature>
<dbReference type="Gene3D" id="3.40.50.970">
    <property type="match status" value="2"/>
</dbReference>
<feature type="binding site" evidence="12">
    <location>
        <position position="481"/>
    </location>
    <ligand>
        <name>substrate</name>
    </ligand>
</feature>
<evidence type="ECO:0000259" key="17">
    <source>
        <dbReference type="SMART" id="SM00861"/>
    </source>
</evidence>
<feature type="binding site" evidence="13">
    <location>
        <position position="283"/>
    </location>
    <ligand>
        <name>thiamine diphosphate</name>
        <dbReference type="ChEBI" id="CHEBI:58937"/>
    </ligand>
</feature>
<evidence type="ECO:0000256" key="6">
    <source>
        <dbReference type="ARBA" id="ARBA00022723"/>
    </source>
</evidence>
<dbReference type="InterPro" id="IPR005475">
    <property type="entry name" value="Transketolase-like_Pyr-bd"/>
</dbReference>
<dbReference type="SUPFAM" id="SSF52922">
    <property type="entry name" value="TK C-terminal domain-like"/>
    <property type="match status" value="1"/>
</dbReference>
<feature type="active site" description="Proton donor" evidence="11">
    <location>
        <position position="508"/>
    </location>
</feature>
<evidence type="ECO:0000256" key="2">
    <source>
        <dbReference type="ARBA" id="ARBA00007131"/>
    </source>
</evidence>
<feature type="domain" description="Transketolase-like pyrimidine-binding" evidence="17">
    <location>
        <begin position="451"/>
        <end position="623"/>
    </location>
</feature>
<evidence type="ECO:0000256" key="5">
    <source>
        <dbReference type="ARBA" id="ARBA00022679"/>
    </source>
</evidence>
<dbReference type="CDD" id="cd07033">
    <property type="entry name" value="TPP_PYR_DXS_TK_like"/>
    <property type="match status" value="1"/>
</dbReference>
<feature type="binding site" evidence="13">
    <location>
        <position position="132"/>
    </location>
    <ligand>
        <name>thiamine diphosphate</name>
        <dbReference type="ChEBI" id="CHEBI:58937"/>
    </ligand>
</feature>
<evidence type="ECO:0000256" key="4">
    <source>
        <dbReference type="ARBA" id="ARBA00013152"/>
    </source>
</evidence>
<dbReference type="EMBL" id="CP144696">
    <property type="protein sequence ID" value="WVZ12363.1"/>
    <property type="molecule type" value="Genomic_DNA"/>
</dbReference>
<sequence>MASSSSLSLSQALLRPTPLPSSHQPSLRVSPSLRPSPSTAPLSLRRRAAHVRASVPVKTVEKATSDVTLVEKSVNTIRFLAIDAVEKANSGHPGLPMGCAPMGHVLYDEVMKYNPRNPKWFNRDRFVLSAGHGCMLQYALLHLAGFDSVKWAQADLGKLVCKGSFSFPFCNRVVLVFQSELEEDLREFRQWGSRTPGHPENFETPGVEVTTGPLGQGIANAVGLALAEKHLAARFNKPDNEIVDHYTYVILGDGCQMEGIANEACSLAGHWGLGKLIAFYDDNHISIDGNTEIAFTESVDSRFEGLGWHVIWVKNGNNGYEDIRAAIEEAKSVKDKPTLIKVTTTIGYGSPNKANSYSVHGSALGAKEVDATRKNLGWPYEPFHVPEDVKKHWSRHTPEGAALEAEWNIKFAEYERKYKEEAAELKSIINGELPAGWEKALPTYTPESPADATRNLSQQNLNALAKVLPGLLGGSADLASSNMTLLKMFGDFQKDTPGERNVRFGVREHGMGAICNGIALHSPGLIPYCATFFVFTDYMRGAIRLSALSEAGVIYVMTHDSIGLGEDGPTHQPIEHLASFRAMPNILMLRPADGNETAGAYKVAVLNRKRPSILALSRQKLPNLPGSSIEGVEKGGYTISDNSTGNKPDVILIGTGSELEIAAKAAEDLRKEGKSVRVVSLVSWELFDEQSEAYKESVLPVAVSARVSIEAGSTFGWEKIVGAKGKAIGIDRFGASAPAGKIYKEFGITKEAVIAAAKELI</sequence>
<dbReference type="EC" id="2.2.1.1" evidence="4"/>
<gene>
    <name evidence="18" type="ORF">V8G54_016893</name>
</gene>
<dbReference type="Pfam" id="PF02779">
    <property type="entry name" value="Transket_pyr"/>
    <property type="match status" value="1"/>
</dbReference>
<accession>A0AAQ3S0V3</accession>
<comment type="cofactor">
    <cofactor evidence="1">
        <name>Co(2+)</name>
        <dbReference type="ChEBI" id="CHEBI:48828"/>
    </cofactor>
</comment>
<evidence type="ECO:0000256" key="9">
    <source>
        <dbReference type="ARBA" id="ARBA00049473"/>
    </source>
</evidence>
<evidence type="ECO:0000256" key="11">
    <source>
        <dbReference type="PIRSR" id="PIRSR605478-1"/>
    </source>
</evidence>
<dbReference type="GO" id="GO:0005829">
    <property type="term" value="C:cytosol"/>
    <property type="evidence" value="ECO:0007669"/>
    <property type="project" value="TreeGrafter"/>
</dbReference>
<keyword evidence="19" id="KW-1185">Reference proteome</keyword>
<feature type="binding site" evidence="14">
    <location>
        <position position="253"/>
    </location>
    <ligand>
        <name>Mg(2+)</name>
        <dbReference type="ChEBI" id="CHEBI:18420"/>
    </ligand>
</feature>
<keyword evidence="6 14" id="KW-0479">Metal-binding</keyword>
<dbReference type="Proteomes" id="UP001374535">
    <property type="component" value="Chromosome 5"/>
</dbReference>
<dbReference type="PANTHER" id="PTHR43522:SF2">
    <property type="entry name" value="TRANSKETOLASE 1-RELATED"/>
    <property type="match status" value="1"/>
</dbReference>